<feature type="non-terminal residue" evidence="1">
    <location>
        <position position="140"/>
    </location>
</feature>
<proteinExistence type="predicted"/>
<gene>
    <name evidence="1" type="ORF">YA0849_25735</name>
</gene>
<reference evidence="1 2" key="1">
    <citation type="submission" date="2020-12" db="EMBL/GenBank/DDBJ databases">
        <title>Comparative genomic insights into the epidemiology and virulence of plant pathogenic Pseudomonads from Turkey.</title>
        <authorList>
            <person name="Dillon M."/>
            <person name="Ruiz-Bedoya T."/>
            <person name="Bendalovic-Torma C."/>
            <person name="Guttman K.M."/>
            <person name="Kwak H."/>
            <person name="Middleton M.A."/>
            <person name="Wang P.W."/>
            <person name="Horuz S."/>
            <person name="Aysan Y."/>
            <person name="Guttman D.S."/>
        </authorList>
    </citation>
    <scope>NUCLEOTIDE SEQUENCE [LARGE SCALE GENOMIC DNA]</scope>
    <source>
        <strain evidence="1 2">S4_EA_3a</strain>
    </source>
</reference>
<protein>
    <submittedName>
        <fullName evidence="1">Transposase</fullName>
    </submittedName>
</protein>
<keyword evidence="2" id="KW-1185">Reference proteome</keyword>
<comment type="caution">
    <text evidence="1">The sequence shown here is derived from an EMBL/GenBank/DDBJ whole genome shotgun (WGS) entry which is preliminary data.</text>
</comment>
<organism evidence="1 2">
    <name type="scientific">Pseudomonas veronii</name>
    <dbReference type="NCBI Taxonomy" id="76761"/>
    <lineage>
        <taxon>Bacteria</taxon>
        <taxon>Pseudomonadati</taxon>
        <taxon>Pseudomonadota</taxon>
        <taxon>Gammaproteobacteria</taxon>
        <taxon>Pseudomonadales</taxon>
        <taxon>Pseudomonadaceae</taxon>
        <taxon>Pseudomonas</taxon>
    </lineage>
</organism>
<sequence length="140" mass="15658">MTVLVNDVFEPVTDLSVISTIARLIYQDETHDLAVVIDLADPPRQPYAVGLDELRRSLASGHTKPAAITTPEFMLVLEEQLDERAKQGRDEKWAVIAPLLDPEYPGQIFVRGELGRLVSKRASELGIQRKTIYGWSEVAM</sequence>
<name>A0ABS0VLI9_PSEVE</name>
<evidence type="ECO:0000313" key="2">
    <source>
        <dbReference type="Proteomes" id="UP000614123"/>
    </source>
</evidence>
<dbReference type="Proteomes" id="UP000614123">
    <property type="component" value="Unassembled WGS sequence"/>
</dbReference>
<accession>A0ABS0VLI9</accession>
<evidence type="ECO:0000313" key="1">
    <source>
        <dbReference type="EMBL" id="MBI6652395.1"/>
    </source>
</evidence>
<dbReference type="EMBL" id="JAEILD010000145">
    <property type="protein sequence ID" value="MBI6652395.1"/>
    <property type="molecule type" value="Genomic_DNA"/>
</dbReference>